<feature type="transmembrane region" description="Helical" evidence="2">
    <location>
        <begin position="48"/>
        <end position="69"/>
    </location>
</feature>
<sequence length="71" mass="7299">MAREWHGTPCSGAASGDARPVDGYSHDVADEKDSGSGSIRRPSWDRPVVSTVALELVGLAVSGLIALGIPP</sequence>
<reference evidence="3 4" key="1">
    <citation type="journal article" date="2019" name="Int. J. Syst. Evol. Microbiol.">
        <title>The Global Catalogue of Microorganisms (GCM) 10K type strain sequencing project: providing services to taxonomists for standard genome sequencing and annotation.</title>
        <authorList>
            <consortium name="The Broad Institute Genomics Platform"/>
            <consortium name="The Broad Institute Genome Sequencing Center for Infectious Disease"/>
            <person name="Wu L."/>
            <person name="Ma J."/>
        </authorList>
    </citation>
    <scope>NUCLEOTIDE SEQUENCE [LARGE SCALE GENOMIC DNA]</scope>
    <source>
        <strain evidence="3 4">JCM 3053</strain>
    </source>
</reference>
<comment type="caution">
    <text evidence="3">The sequence shown here is derived from an EMBL/GenBank/DDBJ whole genome shotgun (WGS) entry which is preliminary data.</text>
</comment>
<evidence type="ECO:0000256" key="2">
    <source>
        <dbReference type="SAM" id="Phobius"/>
    </source>
</evidence>
<evidence type="ECO:0000256" key="1">
    <source>
        <dbReference type="SAM" id="MobiDB-lite"/>
    </source>
</evidence>
<dbReference type="EMBL" id="BAAART010000136">
    <property type="protein sequence ID" value="GAA2250165.1"/>
    <property type="molecule type" value="Genomic_DNA"/>
</dbReference>
<keyword evidence="2" id="KW-1133">Transmembrane helix</keyword>
<gene>
    <name evidence="3" type="ORF">GCM10010104_53480</name>
</gene>
<feature type="region of interest" description="Disordered" evidence="1">
    <location>
        <begin position="1"/>
        <end position="43"/>
    </location>
</feature>
<keyword evidence="4" id="KW-1185">Reference proteome</keyword>
<feature type="compositionally biased region" description="Basic and acidic residues" evidence="1">
    <location>
        <begin position="24"/>
        <end position="34"/>
    </location>
</feature>
<protein>
    <submittedName>
        <fullName evidence="3">Uncharacterized protein</fullName>
    </submittedName>
</protein>
<keyword evidence="2" id="KW-0812">Transmembrane</keyword>
<proteinExistence type="predicted"/>
<organism evidence="3 4">
    <name type="scientific">Streptomyces indiaensis</name>
    <dbReference type="NCBI Taxonomy" id="284033"/>
    <lineage>
        <taxon>Bacteria</taxon>
        <taxon>Bacillati</taxon>
        <taxon>Actinomycetota</taxon>
        <taxon>Actinomycetes</taxon>
        <taxon>Kitasatosporales</taxon>
        <taxon>Streptomycetaceae</taxon>
        <taxon>Streptomyces</taxon>
    </lineage>
</organism>
<evidence type="ECO:0000313" key="3">
    <source>
        <dbReference type="EMBL" id="GAA2250165.1"/>
    </source>
</evidence>
<evidence type="ECO:0000313" key="4">
    <source>
        <dbReference type="Proteomes" id="UP001501474"/>
    </source>
</evidence>
<dbReference type="Proteomes" id="UP001501474">
    <property type="component" value="Unassembled WGS sequence"/>
</dbReference>
<keyword evidence="2" id="KW-0472">Membrane</keyword>
<accession>A0ABN3E886</accession>
<name>A0ABN3E886_9ACTN</name>